<dbReference type="EMBL" id="ANOG01000400">
    <property type="protein sequence ID" value="EMI20249.1"/>
    <property type="molecule type" value="Genomic_DNA"/>
</dbReference>
<comment type="caution">
    <text evidence="2">The sequence shown here is derived from an EMBL/GenBank/DDBJ whole genome shotgun (WGS) entry which is preliminary data.</text>
</comment>
<dbReference type="PATRIC" id="fig|1265738.3.peg.2830"/>
<gene>
    <name evidence="2" type="ORF">RMSM_02825</name>
</gene>
<accession>M5S247</accession>
<feature type="compositionally biased region" description="Basic and acidic residues" evidence="1">
    <location>
        <begin position="94"/>
        <end position="122"/>
    </location>
</feature>
<evidence type="ECO:0000313" key="3">
    <source>
        <dbReference type="Proteomes" id="UP000011991"/>
    </source>
</evidence>
<organism evidence="2 3">
    <name type="scientific">Rhodopirellula maiorica SM1</name>
    <dbReference type="NCBI Taxonomy" id="1265738"/>
    <lineage>
        <taxon>Bacteria</taxon>
        <taxon>Pseudomonadati</taxon>
        <taxon>Planctomycetota</taxon>
        <taxon>Planctomycetia</taxon>
        <taxon>Pirellulales</taxon>
        <taxon>Pirellulaceae</taxon>
        <taxon>Novipirellula</taxon>
    </lineage>
</organism>
<dbReference type="RefSeq" id="WP_008696525.1">
    <property type="nucleotide sequence ID" value="NZ_ANOG01000400.1"/>
</dbReference>
<proteinExistence type="predicted"/>
<feature type="region of interest" description="Disordered" evidence="1">
    <location>
        <begin position="43"/>
        <end position="128"/>
    </location>
</feature>
<keyword evidence="3" id="KW-1185">Reference proteome</keyword>
<reference evidence="2 3" key="1">
    <citation type="journal article" date="2013" name="Mar. Genomics">
        <title>Expression of sulfatases in Rhodopirellula baltica and the diversity of sulfatases in the genus Rhodopirellula.</title>
        <authorList>
            <person name="Wegner C.E."/>
            <person name="Richter-Heitmann T."/>
            <person name="Klindworth A."/>
            <person name="Klockow C."/>
            <person name="Richter M."/>
            <person name="Achstetter T."/>
            <person name="Glockner F.O."/>
            <person name="Harder J."/>
        </authorList>
    </citation>
    <scope>NUCLEOTIDE SEQUENCE [LARGE SCALE GENOMIC DNA]</scope>
    <source>
        <strain evidence="2 3">SM1</strain>
    </source>
</reference>
<dbReference type="Proteomes" id="UP000011991">
    <property type="component" value="Unassembled WGS sequence"/>
</dbReference>
<sequence>MSCKAACPVCLKPHSLDDNQAASVMRCDCGSMLFISPKGRLVATLQQDTPPQPADAAEETPPEQPIDPFAALDLAAKAASAKASPAKNKSSNSKSEKENSTKNKSAADKSGTKPKASDDAKSPVKLPG</sequence>
<name>M5S247_9BACT</name>
<evidence type="ECO:0000313" key="2">
    <source>
        <dbReference type="EMBL" id="EMI20249.1"/>
    </source>
</evidence>
<dbReference type="AlphaFoldDB" id="M5S247"/>
<protein>
    <submittedName>
        <fullName evidence="2">Uncharacterized protein</fullName>
    </submittedName>
</protein>
<evidence type="ECO:0000256" key="1">
    <source>
        <dbReference type="SAM" id="MobiDB-lite"/>
    </source>
</evidence>
<feature type="compositionally biased region" description="Low complexity" evidence="1">
    <location>
        <begin position="75"/>
        <end position="93"/>
    </location>
</feature>